<protein>
    <submittedName>
        <fullName evidence="3">Glycogen debranching protein</fullName>
    </submittedName>
</protein>
<dbReference type="EMBL" id="CP019602">
    <property type="protein sequence ID" value="ARU15781.1"/>
    <property type="molecule type" value="Genomic_DNA"/>
</dbReference>
<dbReference type="Pfam" id="PF22422">
    <property type="entry name" value="MGH1-like_GH"/>
    <property type="match status" value="1"/>
</dbReference>
<dbReference type="Proteomes" id="UP000195807">
    <property type="component" value="Chromosome"/>
</dbReference>
<dbReference type="PROSITE" id="PS50022">
    <property type="entry name" value="FA58C_3"/>
    <property type="match status" value="1"/>
</dbReference>
<dbReference type="KEGG" id="cman:A9D14_05780"/>
<dbReference type="InterPro" id="IPR005194">
    <property type="entry name" value="Glyco_hydro_65_C"/>
</dbReference>
<evidence type="ECO:0000313" key="4">
    <source>
        <dbReference type="Proteomes" id="UP000195807"/>
    </source>
</evidence>
<accession>A0A1Z1FAF5</accession>
<dbReference type="Gene3D" id="1.50.10.10">
    <property type="match status" value="1"/>
</dbReference>
<dbReference type="InterPro" id="IPR008979">
    <property type="entry name" value="Galactose-bd-like_sf"/>
</dbReference>
<evidence type="ECO:0000259" key="2">
    <source>
        <dbReference type="PROSITE" id="PS50022"/>
    </source>
</evidence>
<evidence type="ECO:0000313" key="3">
    <source>
        <dbReference type="EMBL" id="ARU15781.1"/>
    </source>
</evidence>
<dbReference type="InterPro" id="IPR012341">
    <property type="entry name" value="6hp_glycosidase-like_sf"/>
</dbReference>
<dbReference type="InterPro" id="IPR000421">
    <property type="entry name" value="FA58C"/>
</dbReference>
<sequence>MGRDGGRRCRNNRRAMVLRRTALSLAAALLAGAASAPAMAQQLDHQQIAAEHFGNDAPWYRDRIPFFESADPRLDAVYYYRWSIFRAHQRDLGEQGYITTEFADDVSWQREPYASLNDATGFHIAEGRWLNDRRFTHDYINFMYHGGNNRHFTDYMADSVWGRYLVDGDGMAVRRHLPVMRYNYGLWEDHYDWSKRLYYIEPLLDATEYTVSSIDASGGEDGFRGGDSFRPSINSYMVANARAISRIADMAGDEALSAQFAERADQLQQRMIADLWNPALGHFTDRYKVDNEHVDYWDFIRARELAGYLPWTFDLAPDDAKHASAWSHLLDPASLKGDAGMRTVEKPYEYYRKQYRYLGDAPECQWNGPIWPYQTTQVLTGMANLLDHYDHTGPITRSEYMRLLREYADLHYQGDLLDLEEDYHPETGKPIVGLDRSHHYFHSGFIDLILTGLVGIRPRADDMLEINPLLPDAGDAQALAWFRVEDVPYHGRRIAVAWDADGSHYGKGRGLSIEVDGQEVARRGTLGRLTVPVTRAGAAPIRRDINRAVQLVRGDFPMASASSSTDTEALHDAIDGRTWFYPELPNGWDSAPSTGEQWYAVDFGKSVRVDRAELAFFDDGATFAAPSAVAIEYWQDGSWHPLARGAAVPNGITDLQWSSREVTRLRAVMKPTGGRAIRLAEFKALTSEQAKQ</sequence>
<proteinExistence type="predicted"/>
<dbReference type="InterPro" id="IPR054491">
    <property type="entry name" value="MGH1-like_GH"/>
</dbReference>
<gene>
    <name evidence="3" type="ORF">A9D14_05780</name>
</gene>
<dbReference type="AlphaFoldDB" id="A0A1Z1FAF5"/>
<dbReference type="Pfam" id="PF00754">
    <property type="entry name" value="F5_F8_type_C"/>
    <property type="match status" value="1"/>
</dbReference>
<reference evidence="3 4" key="1">
    <citation type="submission" date="2017-01" db="EMBL/GenBank/DDBJ databases">
        <title>Complete genome sequence of esterase-producing bacterium Croceicoccus marinus E4A9.</title>
        <authorList>
            <person name="Wu Y.-H."/>
            <person name="Cheng H."/>
            <person name="Xu L."/>
            <person name="Huo Y.-Y."/>
            <person name="Wang C.-S."/>
            <person name="Xu X.-W."/>
        </authorList>
    </citation>
    <scope>NUCLEOTIDE SEQUENCE [LARGE SCALE GENOMIC DNA]</scope>
    <source>
        <strain evidence="3 4">E4A9</strain>
    </source>
</reference>
<dbReference type="Gene3D" id="2.60.120.260">
    <property type="entry name" value="Galactose-binding domain-like"/>
    <property type="match status" value="1"/>
</dbReference>
<feature type="signal peptide" evidence="1">
    <location>
        <begin position="1"/>
        <end position="40"/>
    </location>
</feature>
<evidence type="ECO:0000256" key="1">
    <source>
        <dbReference type="SAM" id="SignalP"/>
    </source>
</evidence>
<name>A0A1Z1FAF5_9SPHN</name>
<keyword evidence="4" id="KW-1185">Reference proteome</keyword>
<dbReference type="SUPFAM" id="SSF49785">
    <property type="entry name" value="Galactose-binding domain-like"/>
    <property type="match status" value="1"/>
</dbReference>
<dbReference type="InterPro" id="IPR008928">
    <property type="entry name" value="6-hairpin_glycosidase_sf"/>
</dbReference>
<feature type="domain" description="F5/8 type C" evidence="2">
    <location>
        <begin position="544"/>
        <end position="692"/>
    </location>
</feature>
<keyword evidence="1" id="KW-0732">Signal</keyword>
<dbReference type="Pfam" id="PF03633">
    <property type="entry name" value="Glyco_hydro_65C"/>
    <property type="match status" value="1"/>
</dbReference>
<dbReference type="STRING" id="450378.GCA_001661675_01155"/>
<feature type="chain" id="PRO_5011682703" evidence="1">
    <location>
        <begin position="41"/>
        <end position="692"/>
    </location>
</feature>
<dbReference type="GO" id="GO:0005975">
    <property type="term" value="P:carbohydrate metabolic process"/>
    <property type="evidence" value="ECO:0007669"/>
    <property type="project" value="InterPro"/>
</dbReference>
<organism evidence="3 4">
    <name type="scientific">Croceicoccus marinus</name>
    <dbReference type="NCBI Taxonomy" id="450378"/>
    <lineage>
        <taxon>Bacteria</taxon>
        <taxon>Pseudomonadati</taxon>
        <taxon>Pseudomonadota</taxon>
        <taxon>Alphaproteobacteria</taxon>
        <taxon>Sphingomonadales</taxon>
        <taxon>Erythrobacteraceae</taxon>
        <taxon>Croceicoccus</taxon>
    </lineage>
</organism>
<dbReference type="SUPFAM" id="SSF48208">
    <property type="entry name" value="Six-hairpin glycosidases"/>
    <property type="match status" value="1"/>
</dbReference>